<dbReference type="InterPro" id="IPR002347">
    <property type="entry name" value="SDR_fam"/>
</dbReference>
<dbReference type="Proteomes" id="UP000010729">
    <property type="component" value="Unassembled WGS sequence"/>
</dbReference>
<name>N1V1G3_9MICC</name>
<dbReference type="PANTHER" id="PTHR43157">
    <property type="entry name" value="PHOSPHATIDYLINOSITOL-GLYCAN BIOSYNTHESIS CLASS F PROTEIN-RELATED"/>
    <property type="match status" value="1"/>
</dbReference>
<evidence type="ECO:0000313" key="3">
    <source>
        <dbReference type="EMBL" id="EMY33907.1"/>
    </source>
</evidence>
<dbReference type="SMART" id="SM00822">
    <property type="entry name" value="PKS_KR"/>
    <property type="match status" value="1"/>
</dbReference>
<accession>N1V1G3</accession>
<dbReference type="SUPFAM" id="SSF51735">
    <property type="entry name" value="NAD(P)-binding Rossmann-fold domains"/>
    <property type="match status" value="1"/>
</dbReference>
<dbReference type="Gene3D" id="3.40.50.720">
    <property type="entry name" value="NAD(P)-binding Rossmann-like Domain"/>
    <property type="match status" value="1"/>
</dbReference>
<dbReference type="PANTHER" id="PTHR43157:SF31">
    <property type="entry name" value="PHOSPHATIDYLINOSITOL-GLYCAN BIOSYNTHESIS CLASS F PROTEIN"/>
    <property type="match status" value="1"/>
</dbReference>
<feature type="domain" description="Ketoreductase" evidence="2">
    <location>
        <begin position="3"/>
        <end position="222"/>
    </location>
</feature>
<dbReference type="RefSeq" id="WP_005269495.1">
    <property type="nucleotide sequence ID" value="NZ_ANPE02000145.1"/>
</dbReference>
<dbReference type="InterPro" id="IPR036291">
    <property type="entry name" value="NAD(P)-bd_dom_sf"/>
</dbReference>
<dbReference type="GO" id="GO:0016491">
    <property type="term" value="F:oxidoreductase activity"/>
    <property type="evidence" value="ECO:0007669"/>
    <property type="project" value="UniProtKB-KW"/>
</dbReference>
<reference evidence="3 4" key="1">
    <citation type="journal article" date="2013" name="Genome Announc.">
        <title>Draft Genome Sequence of Arthrobacter crystallopoietes Strain BAB-32, Revealing Genes for Bioremediation.</title>
        <authorList>
            <person name="Joshi M.N."/>
            <person name="Pandit A.S."/>
            <person name="Sharma A."/>
            <person name="Pandya R.V."/>
            <person name="Desai S.M."/>
            <person name="Saxena A.K."/>
            <person name="Bagatharia S.B."/>
        </authorList>
    </citation>
    <scope>NUCLEOTIDE SEQUENCE [LARGE SCALE GENOMIC DNA]</scope>
    <source>
        <strain evidence="3 4">BAB-32</strain>
    </source>
</reference>
<organism evidence="3 4">
    <name type="scientific">Arthrobacter crystallopoietes BAB-32</name>
    <dbReference type="NCBI Taxonomy" id="1246476"/>
    <lineage>
        <taxon>Bacteria</taxon>
        <taxon>Bacillati</taxon>
        <taxon>Actinomycetota</taxon>
        <taxon>Actinomycetes</taxon>
        <taxon>Micrococcales</taxon>
        <taxon>Micrococcaceae</taxon>
        <taxon>Crystallibacter</taxon>
    </lineage>
</organism>
<protein>
    <submittedName>
        <fullName evidence="3">Short-chain dehydrogenase</fullName>
    </submittedName>
</protein>
<evidence type="ECO:0000256" key="1">
    <source>
        <dbReference type="ARBA" id="ARBA00023002"/>
    </source>
</evidence>
<keyword evidence="1" id="KW-0560">Oxidoreductase</keyword>
<gene>
    <name evidence="3" type="ORF">D477_012540</name>
</gene>
<dbReference type="InterPro" id="IPR057326">
    <property type="entry name" value="KR_dom"/>
</dbReference>
<sequence length="275" mass="29930">MTRTIVITGASDGIGAAAARILHAQGDRVVLVGRSEEKTEAVARPLGADWYTADFADLDQVRQLAKNLNAAYPRIDVLANNAGGLFSGPQRTKDGFEKTFQVNHLAPFLLTHELLDVLLASGASVVNTSSIGARLFGRIDISDIETWNRFTPNRAYGNGKLANILFTRGLHDRYHTQGLSAVAFHPGNVATNFAADTSSYLRHVYRTALNRFLISAERGGANLAWFCTGAPGADWLSGRYYNDRGRLSRTNPQASDNALVDQHWQLSARMLGVAT</sequence>
<proteinExistence type="predicted"/>
<comment type="caution">
    <text evidence="3">The sequence shown here is derived from an EMBL/GenBank/DDBJ whole genome shotgun (WGS) entry which is preliminary data.</text>
</comment>
<dbReference type="AlphaFoldDB" id="N1V1G3"/>
<keyword evidence="4" id="KW-1185">Reference proteome</keyword>
<dbReference type="Pfam" id="PF00106">
    <property type="entry name" value="adh_short"/>
    <property type="match status" value="1"/>
</dbReference>
<dbReference type="PRINTS" id="PR00081">
    <property type="entry name" value="GDHRDH"/>
</dbReference>
<evidence type="ECO:0000259" key="2">
    <source>
        <dbReference type="SMART" id="SM00822"/>
    </source>
</evidence>
<dbReference type="EMBL" id="ANPE02000145">
    <property type="protein sequence ID" value="EMY33907.1"/>
    <property type="molecule type" value="Genomic_DNA"/>
</dbReference>
<evidence type="ECO:0000313" key="4">
    <source>
        <dbReference type="Proteomes" id="UP000010729"/>
    </source>
</evidence>
<dbReference type="OrthoDB" id="3237043at2"/>